<protein>
    <submittedName>
        <fullName evidence="2">Uncharacterized protein</fullName>
    </submittedName>
</protein>
<dbReference type="KEGG" id="phon:BH719_08640"/>
<keyword evidence="3" id="KW-1185">Reference proteome</keyword>
<sequence length="144" mass="14433">MDGVGGVDPDLEEQARVAASWGTGDLADACSSGLEEIGVRQTAVRWGFERAALRVNSAFARLLGAVNSDLDECGRELERMISASQQVVSSYLEDEEAIAAAFRSMADAQGQSGAQAAGSASPQDASASAGSGGGGYGAVGSGGD</sequence>
<feature type="region of interest" description="Disordered" evidence="1">
    <location>
        <begin position="111"/>
        <end position="144"/>
    </location>
</feature>
<feature type="compositionally biased region" description="Gly residues" evidence="1">
    <location>
        <begin position="130"/>
        <end position="144"/>
    </location>
</feature>
<dbReference type="Proteomes" id="UP000095214">
    <property type="component" value="Chromosome"/>
</dbReference>
<reference evidence="2 3" key="1">
    <citation type="submission" date="2016-09" db="EMBL/GenBank/DDBJ databases">
        <title>Complete genome sequence of Actinomyces hongkongensis HKU8.</title>
        <authorList>
            <person name="Gao Y.-X."/>
            <person name="Zhou Y.-Y."/>
            <person name="Xie Y."/>
            <person name="Wang M."/>
            <person name="Wang S.-J."/>
            <person name="Shen S.-G."/>
        </authorList>
    </citation>
    <scope>NUCLEOTIDE SEQUENCE [LARGE SCALE GENOMIC DNA]</scope>
    <source>
        <strain evidence="2 3">HKU8</strain>
    </source>
</reference>
<evidence type="ECO:0000313" key="2">
    <source>
        <dbReference type="EMBL" id="AOS47892.1"/>
    </source>
</evidence>
<evidence type="ECO:0000313" key="3">
    <source>
        <dbReference type="Proteomes" id="UP000095214"/>
    </source>
</evidence>
<organism evidence="2 3">
    <name type="scientific">Pauljensenia hongkongensis</name>
    <dbReference type="NCBI Taxonomy" id="178339"/>
    <lineage>
        <taxon>Bacteria</taxon>
        <taxon>Bacillati</taxon>
        <taxon>Actinomycetota</taxon>
        <taxon>Actinomycetes</taxon>
        <taxon>Actinomycetales</taxon>
        <taxon>Actinomycetaceae</taxon>
        <taxon>Pauljensenia</taxon>
    </lineage>
</organism>
<name>A0A1D8B426_9ACTO</name>
<dbReference type="EMBL" id="CP017298">
    <property type="protein sequence ID" value="AOS47892.1"/>
    <property type="molecule type" value="Genomic_DNA"/>
</dbReference>
<gene>
    <name evidence="2" type="ORF">BH719_08640</name>
</gene>
<feature type="compositionally biased region" description="Low complexity" evidence="1">
    <location>
        <begin position="111"/>
        <end position="129"/>
    </location>
</feature>
<evidence type="ECO:0000256" key="1">
    <source>
        <dbReference type="SAM" id="MobiDB-lite"/>
    </source>
</evidence>
<accession>A0A1D8B426</accession>
<dbReference type="AlphaFoldDB" id="A0A1D8B426"/>
<dbReference type="STRING" id="178339.BH719_08640"/>
<proteinExistence type="predicted"/>
<dbReference type="RefSeq" id="WP_009744459.1">
    <property type="nucleotide sequence ID" value="NZ_CP017298.1"/>
</dbReference>